<dbReference type="GO" id="GO:0003723">
    <property type="term" value="F:RNA binding"/>
    <property type="evidence" value="ECO:0007669"/>
    <property type="project" value="InterPro"/>
</dbReference>
<organism evidence="4 5">
    <name type="scientific">Astyanax mexicanus</name>
    <name type="common">Blind cave fish</name>
    <name type="synonym">Astyanax fasciatus mexicanus</name>
    <dbReference type="NCBI Taxonomy" id="7994"/>
    <lineage>
        <taxon>Eukaryota</taxon>
        <taxon>Metazoa</taxon>
        <taxon>Chordata</taxon>
        <taxon>Craniata</taxon>
        <taxon>Vertebrata</taxon>
        <taxon>Euteleostomi</taxon>
        <taxon>Actinopterygii</taxon>
        <taxon>Neopterygii</taxon>
        <taxon>Teleostei</taxon>
        <taxon>Ostariophysi</taxon>
        <taxon>Characiformes</taxon>
        <taxon>Characoidei</taxon>
        <taxon>Acestrorhamphidae</taxon>
        <taxon>Acestrorhamphinae</taxon>
        <taxon>Astyanax</taxon>
    </lineage>
</organism>
<evidence type="ECO:0000259" key="2">
    <source>
        <dbReference type="PROSITE" id="PS00028"/>
    </source>
</evidence>
<evidence type="ECO:0000313" key="5">
    <source>
        <dbReference type="Proteomes" id="UP000694621"/>
    </source>
</evidence>
<feature type="region of interest" description="Disordered" evidence="1">
    <location>
        <begin position="564"/>
        <end position="618"/>
    </location>
</feature>
<sequence length="678" mass="75244">MSESGSYPPPDFSSPAQGALLRPPTFHWSPQQQPAAPAPGAAPDKFQASRDWSWSPTAPPAAPAAADPWTPYPTAPYSGYQHPYYQNYGQHRYPGPHHNNNRYGRQGHGQNQWGKKQKKQKEPEFSHFCDTCDRGFKNKTKYDEHIAQHVKCSVEDCTFTAHEKLVQIHWRNNHAPGAKRIKLDTAEEIAKWREERRKNYPTLSNVERKIKAMEVKAQRGDVLETAQFGNFKSRGRGRGGHVQNQSRGAYSGQQHVQPANAQQQQQQPPAPVRPHPDGDPLGVLANSDPDSEKEEPVKETKASISVAPKNMTSALGSLMSSYGGDMTESEEESDDSPLLKTSQALEENKALLAGLSVPAQYSAQSLNKEPPIRQSETDHQAPYPVSDQRNRWCGRGKRGRGRGRGRGGRGGNNPTSVPQNRRHTLLEMLLASDIRHERNVVLQCIRFIVRKGFFGLASDNCNPMMSETAAVSTNGLMTDKEDCGSGVTEGSVTETQRSLVVNGCQASQTQEKKLSFESPDNQRHYTEDLKLCSRADSSRVIRSLSETHQPKGLPVLNVNSSLADKCSSKLPQDEDQSSKPTDPVDLYEHCHTSQNAPQQEDLKVSMSSSSNEHTSQQSIQENITLQGLKNECNVSLAEEAAEHDEAKMPKDEEKHVRPIISIYDDDIWELPGVTSDAI</sequence>
<dbReference type="PANTHER" id="PTHR13309">
    <property type="entry name" value="NUCLEAR FRAGILE X MENTAL RETARDATION PROTEIN INTERACTING PROTEIN 1"/>
    <property type="match status" value="1"/>
</dbReference>
<gene>
    <name evidence="4" type="primary">nufip1</name>
    <name evidence="3" type="synonym">NUFIP1</name>
    <name evidence="3" type="ORF">AMEX_G7923</name>
</gene>
<feature type="compositionally biased region" description="Low complexity" evidence="1">
    <location>
        <begin position="30"/>
        <end position="43"/>
    </location>
</feature>
<feature type="compositionally biased region" description="Polar residues" evidence="1">
    <location>
        <begin position="310"/>
        <end position="320"/>
    </location>
</feature>
<feature type="region of interest" description="Disordered" evidence="1">
    <location>
        <begin position="1"/>
        <end position="69"/>
    </location>
</feature>
<dbReference type="PROSITE" id="PS00028">
    <property type="entry name" value="ZINC_FINGER_C2H2_1"/>
    <property type="match status" value="1"/>
</dbReference>
<dbReference type="InterPro" id="IPR013087">
    <property type="entry name" value="Znf_C2H2_type"/>
</dbReference>
<protein>
    <submittedName>
        <fullName evidence="3">Nuclear fragile X mental retardation-interacting protein 1 isoform X1</fullName>
    </submittedName>
</protein>
<feature type="compositionally biased region" description="Basic residues" evidence="1">
    <location>
        <begin position="392"/>
        <end position="407"/>
    </location>
</feature>
<evidence type="ECO:0000256" key="1">
    <source>
        <dbReference type="SAM" id="MobiDB-lite"/>
    </source>
</evidence>
<accession>A0A8B9JNX1</accession>
<dbReference type="KEGG" id="amex:103041033"/>
<proteinExistence type="predicted"/>
<dbReference type="GeneID" id="103041033"/>
<feature type="domain" description="C2H2-type" evidence="2">
    <location>
        <begin position="129"/>
        <end position="149"/>
    </location>
</feature>
<evidence type="ECO:0000313" key="6">
    <source>
        <dbReference type="Proteomes" id="UP000752171"/>
    </source>
</evidence>
<dbReference type="PANTHER" id="PTHR13309:SF0">
    <property type="entry name" value="FMR1-INTERACTING PROTEIN NUFIP1"/>
    <property type="match status" value="1"/>
</dbReference>
<evidence type="ECO:0000313" key="4">
    <source>
        <dbReference type="Ensembl" id="ENSAMXP00005024063.1"/>
    </source>
</evidence>
<dbReference type="GO" id="GO:0005634">
    <property type="term" value="C:nucleus"/>
    <property type="evidence" value="ECO:0007669"/>
    <property type="project" value="TreeGrafter"/>
</dbReference>
<dbReference type="Ensembl" id="ENSAMXT00005026568.1">
    <property type="protein sequence ID" value="ENSAMXP00005024063.1"/>
    <property type="gene ID" value="ENSAMXG00005012279.1"/>
</dbReference>
<dbReference type="EMBL" id="JAICCE010000005">
    <property type="protein sequence ID" value="KAG9277876.1"/>
    <property type="molecule type" value="Genomic_DNA"/>
</dbReference>
<reference evidence="3 6" key="1">
    <citation type="submission" date="2021-07" db="EMBL/GenBank/DDBJ databases">
        <authorList>
            <person name="Imarazene B."/>
            <person name="Zahm M."/>
            <person name="Klopp C."/>
            <person name="Cabau C."/>
            <person name="Beille S."/>
            <person name="Jouanno E."/>
            <person name="Castinel A."/>
            <person name="Lluch J."/>
            <person name="Gil L."/>
            <person name="Kuchtly C."/>
            <person name="Lopez Roques C."/>
            <person name="Donnadieu C."/>
            <person name="Parrinello H."/>
            <person name="Journot L."/>
            <person name="Du K."/>
            <person name="Schartl M."/>
            <person name="Retaux S."/>
            <person name="Guiguen Y."/>
        </authorList>
    </citation>
    <scope>NUCLEOTIDE SEQUENCE [LARGE SCALE GENOMIC DNA]</scope>
    <source>
        <strain evidence="3">Pach_M1</strain>
        <tissue evidence="3">Testis</tissue>
    </source>
</reference>
<reference evidence="4" key="2">
    <citation type="submission" date="2025-05" db="UniProtKB">
        <authorList>
            <consortium name="Ensembl"/>
        </authorList>
    </citation>
    <scope>IDENTIFICATION</scope>
</reference>
<feature type="compositionally biased region" description="Low complexity" evidence="1">
    <location>
        <begin position="605"/>
        <end position="618"/>
    </location>
</feature>
<dbReference type="Proteomes" id="UP000752171">
    <property type="component" value="Unassembled WGS sequence"/>
</dbReference>
<evidence type="ECO:0000313" key="3">
    <source>
        <dbReference type="EMBL" id="KAG9277876.1"/>
    </source>
</evidence>
<name>A0A8B9JNX1_ASTMX</name>
<dbReference type="InterPro" id="IPR019496">
    <property type="entry name" value="NUFIP1_cons_dom"/>
</dbReference>
<dbReference type="AlphaFoldDB" id="A0A8B9JNX1"/>
<dbReference type="GO" id="GO:0000492">
    <property type="term" value="P:box C/D snoRNP assembly"/>
    <property type="evidence" value="ECO:0007669"/>
    <property type="project" value="TreeGrafter"/>
</dbReference>
<feature type="region of interest" description="Disordered" evidence="1">
    <location>
        <begin position="88"/>
        <end position="124"/>
    </location>
</feature>
<feature type="region of interest" description="Disordered" evidence="1">
    <location>
        <begin position="226"/>
        <end position="339"/>
    </location>
</feature>
<dbReference type="Proteomes" id="UP000694621">
    <property type="component" value="Unplaced"/>
</dbReference>
<feature type="compositionally biased region" description="Low complexity" evidence="1">
    <location>
        <begin position="253"/>
        <end position="267"/>
    </location>
</feature>
<dbReference type="InterPro" id="IPR039136">
    <property type="entry name" value="NUFIP1-like"/>
</dbReference>
<feature type="region of interest" description="Disordered" evidence="1">
    <location>
        <begin position="369"/>
        <end position="420"/>
    </location>
</feature>
<dbReference type="CTD" id="26747"/>
<dbReference type="SMART" id="SM00355">
    <property type="entry name" value="ZnF_C2H2"/>
    <property type="match status" value="2"/>
</dbReference>
<dbReference type="OrthoDB" id="273070at2759"/>
<feature type="compositionally biased region" description="Polar residues" evidence="1">
    <location>
        <begin position="242"/>
        <end position="252"/>
    </location>
</feature>
<dbReference type="Pfam" id="PF10453">
    <property type="entry name" value="NUFIP1"/>
    <property type="match status" value="1"/>
</dbReference>